<accession>A0A1H3NLD6</accession>
<dbReference type="Proteomes" id="UP000199529">
    <property type="component" value="Unassembled WGS sequence"/>
</dbReference>
<evidence type="ECO:0000313" key="3">
    <source>
        <dbReference type="Proteomes" id="UP000199529"/>
    </source>
</evidence>
<feature type="compositionally biased region" description="Acidic residues" evidence="1">
    <location>
        <begin position="1"/>
        <end position="14"/>
    </location>
</feature>
<dbReference type="OrthoDB" id="3908445at2"/>
<gene>
    <name evidence="2" type="ORF">SAMN05216215_103851</name>
</gene>
<dbReference type="EMBL" id="FNOK01000038">
    <property type="protein sequence ID" value="SDY89702.1"/>
    <property type="molecule type" value="Genomic_DNA"/>
</dbReference>
<evidence type="ECO:0000256" key="1">
    <source>
        <dbReference type="SAM" id="MobiDB-lite"/>
    </source>
</evidence>
<feature type="region of interest" description="Disordered" evidence="1">
    <location>
        <begin position="1"/>
        <end position="21"/>
    </location>
</feature>
<dbReference type="RefSeq" id="WP_093272466.1">
    <property type="nucleotide sequence ID" value="NZ_FNOK01000038.1"/>
</dbReference>
<name>A0A1H3NLD6_9PSEU</name>
<reference evidence="3" key="1">
    <citation type="submission" date="2016-10" db="EMBL/GenBank/DDBJ databases">
        <authorList>
            <person name="Varghese N."/>
            <person name="Submissions S."/>
        </authorList>
    </citation>
    <scope>NUCLEOTIDE SEQUENCE [LARGE SCALE GENOMIC DNA]</scope>
    <source>
        <strain evidence="3">CGMCC 4.3530</strain>
    </source>
</reference>
<organism evidence="2 3">
    <name type="scientific">Saccharopolyspora shandongensis</name>
    <dbReference type="NCBI Taxonomy" id="418495"/>
    <lineage>
        <taxon>Bacteria</taxon>
        <taxon>Bacillati</taxon>
        <taxon>Actinomycetota</taxon>
        <taxon>Actinomycetes</taxon>
        <taxon>Pseudonocardiales</taxon>
        <taxon>Pseudonocardiaceae</taxon>
        <taxon>Saccharopolyspora</taxon>
    </lineage>
</organism>
<dbReference type="AlphaFoldDB" id="A0A1H3NLD6"/>
<dbReference type="STRING" id="418495.SAMN05216215_103851"/>
<evidence type="ECO:0000313" key="2">
    <source>
        <dbReference type="EMBL" id="SDY89702.1"/>
    </source>
</evidence>
<proteinExistence type="predicted"/>
<protein>
    <submittedName>
        <fullName evidence="2">Uncharacterized protein</fullName>
    </submittedName>
</protein>
<keyword evidence="3" id="KW-1185">Reference proteome</keyword>
<sequence length="674" mass="76010">MSEESNNETTEEELGGVRYVPNFKQGSTQNTAYRDQNGVQTGILNGDVTMNSFSSPKEPELLVRRATDDEVEQARKQFVEPGGFATAKRILWEHNVVVLCGPGTGRSFTARRLLDDCGASAIVEMNRQRKLQSVRASDLEAGLGYIWSVGDDGGKPFLDWEFEQCASLFKDEGCRLVIVLDHRSQSCSTASSKTVELAAPDLVEVALCALRWRCRYGAEGPAVVLKSDLRNALEKGDPPEKAVRAAEWALRAFHGEASVDEALAGLREDIGNAVARWFEAWQVSSVREYAMSLAVAVLENEPYDRVVAHATLLDEGIRKAQLPEDKKLRPRRVFEKPKQQLLDDIQTETVERQHPRHTGLREETVRFKREGWAVALLCHVWREYPSIHPILHKWLVCVPGDAARRALCTITAKVPAHEPLRFVNELAAKRRYADRLLAAATLTTLADDHNLQPLVEETLEDWTEYGGAYQQWTAAVVYTSSFGQRDIRGALTRLAKIGQSTYQAPQNAVVAGVLGMLQNPDIQELVMDRVLSWSEPKYRRKGLRAVALSLGLWLTGLDRVEWFDAAEVYETFDYHVRVLMRLVLEDPDFGGIAIERLSALAIQSQWDQDKAAELVRLIELAIPDLRWRRRRRAVSVLGLYHPTKRSQIRSLLKTTRKCQRRLSRVNRGREGAIN</sequence>